<feature type="region of interest" description="Disordered" evidence="2">
    <location>
        <begin position="288"/>
        <end position="312"/>
    </location>
</feature>
<feature type="active site" description="Proton acceptor" evidence="1">
    <location>
        <position position="172"/>
    </location>
</feature>
<keyword evidence="1" id="KW-0442">Lipid degradation</keyword>
<dbReference type="GO" id="GO:0004806">
    <property type="term" value="F:triacylglycerol lipase activity"/>
    <property type="evidence" value="ECO:0007669"/>
    <property type="project" value="TreeGrafter"/>
</dbReference>
<dbReference type="PANTHER" id="PTHR12406">
    <property type="entry name" value="CALCIUM-INDEPENDENT PHOSPHOLIPASE A2 IPLA2 -RELATED"/>
    <property type="match status" value="1"/>
</dbReference>
<name>A0A9Q9VP40_CYPCA</name>
<feature type="short sequence motif" description="DGA/G" evidence="1">
    <location>
        <begin position="172"/>
        <end position="174"/>
    </location>
</feature>
<feature type="domain" description="PNPLA" evidence="4">
    <location>
        <begin position="16"/>
        <end position="185"/>
    </location>
</feature>
<gene>
    <name evidence="5" type="primary">LOC109048305</name>
</gene>
<reference evidence="5" key="1">
    <citation type="submission" date="2025-08" db="UniProtKB">
        <authorList>
            <consortium name="RefSeq"/>
        </authorList>
    </citation>
    <scope>IDENTIFICATION</scope>
    <source>
        <tissue evidence="5">Muscle</tissue>
    </source>
</reference>
<organism evidence="5">
    <name type="scientific">Cyprinus carpio</name>
    <name type="common">Common carp</name>
    <dbReference type="NCBI Taxonomy" id="7962"/>
    <lineage>
        <taxon>Eukaryota</taxon>
        <taxon>Metazoa</taxon>
        <taxon>Chordata</taxon>
        <taxon>Craniata</taxon>
        <taxon>Vertebrata</taxon>
        <taxon>Euteleostomi</taxon>
        <taxon>Actinopterygii</taxon>
        <taxon>Neopterygii</taxon>
        <taxon>Teleostei</taxon>
        <taxon>Ostariophysi</taxon>
        <taxon>Cypriniformes</taxon>
        <taxon>Cyprinidae</taxon>
        <taxon>Cyprininae</taxon>
        <taxon>Cyprinus</taxon>
    </lineage>
</organism>
<evidence type="ECO:0000256" key="1">
    <source>
        <dbReference type="PROSITE-ProRule" id="PRU01161"/>
    </source>
</evidence>
<keyword evidence="3" id="KW-1133">Transmembrane helix</keyword>
<evidence type="ECO:0000256" key="2">
    <source>
        <dbReference type="SAM" id="MobiDB-lite"/>
    </source>
</evidence>
<evidence type="ECO:0000256" key="3">
    <source>
        <dbReference type="SAM" id="Phobius"/>
    </source>
</evidence>
<dbReference type="PANTHER" id="PTHR12406:SF46">
    <property type="entry name" value="PATATIN-LIKE PHOSPHOLIPASE DOMAIN-CONTAINING PROTEIN 2"/>
    <property type="match status" value="1"/>
</dbReference>
<protein>
    <submittedName>
        <fullName evidence="5">1-acylglycerol-3-phosphate O-acyltransferase Pnpla3-like</fullName>
    </submittedName>
</protein>
<dbReference type="AlphaFoldDB" id="A0A9Q9VP40"/>
<dbReference type="GO" id="GO:0005811">
    <property type="term" value="C:lipid droplet"/>
    <property type="evidence" value="ECO:0007669"/>
    <property type="project" value="TreeGrafter"/>
</dbReference>
<keyword evidence="3" id="KW-0472">Membrane</keyword>
<feature type="active site" description="Nucleophile" evidence="1">
    <location>
        <position position="53"/>
    </location>
</feature>
<comment type="caution">
    <text evidence="1">Lacks conserved residue(s) required for the propagation of feature annotation.</text>
</comment>
<dbReference type="KEGG" id="ccar:109048305"/>
<dbReference type="GO" id="GO:0016020">
    <property type="term" value="C:membrane"/>
    <property type="evidence" value="ECO:0007669"/>
    <property type="project" value="TreeGrafter"/>
</dbReference>
<dbReference type="GeneID" id="109048305"/>
<dbReference type="GO" id="GO:0055088">
    <property type="term" value="P:lipid homeostasis"/>
    <property type="evidence" value="ECO:0007669"/>
    <property type="project" value="TreeGrafter"/>
</dbReference>
<dbReference type="OrthoDB" id="197155at2759"/>
<keyword evidence="1" id="KW-0378">Hydrolase</keyword>
<dbReference type="Proteomes" id="UP001155660">
    <property type="component" value="Chromosome A23"/>
</dbReference>
<dbReference type="InterPro" id="IPR002641">
    <property type="entry name" value="PNPLA_dom"/>
</dbReference>
<dbReference type="GO" id="GO:0019433">
    <property type="term" value="P:triglyceride catabolic process"/>
    <property type="evidence" value="ECO:0007669"/>
    <property type="project" value="TreeGrafter"/>
</dbReference>
<dbReference type="Pfam" id="PF01734">
    <property type="entry name" value="Patatin"/>
    <property type="match status" value="1"/>
</dbReference>
<dbReference type="InterPro" id="IPR033562">
    <property type="entry name" value="PLPL"/>
</dbReference>
<evidence type="ECO:0000259" key="4">
    <source>
        <dbReference type="PROSITE" id="PS51635"/>
    </source>
</evidence>
<keyword evidence="1" id="KW-0443">Lipid metabolism</keyword>
<keyword evidence="3" id="KW-0812">Transmembrane</keyword>
<proteinExistence type="predicted"/>
<feature type="transmembrane region" description="Helical" evidence="3">
    <location>
        <begin position="391"/>
        <end position="411"/>
    </location>
</feature>
<feature type="transmembrane region" description="Helical" evidence="3">
    <location>
        <begin position="360"/>
        <end position="379"/>
    </location>
</feature>
<evidence type="ECO:0000313" key="5">
    <source>
        <dbReference type="RefSeq" id="XP_042568609.1"/>
    </source>
</evidence>
<feature type="short sequence motif" description="GXSXG" evidence="1">
    <location>
        <begin position="51"/>
        <end position="55"/>
    </location>
</feature>
<dbReference type="GO" id="GO:0005737">
    <property type="term" value="C:cytoplasm"/>
    <property type="evidence" value="ECO:0007669"/>
    <property type="project" value="TreeGrafter"/>
</dbReference>
<dbReference type="RefSeq" id="XP_042568609.1">
    <property type="nucleotide sequence ID" value="XM_042712675.1"/>
</dbReference>
<dbReference type="PROSITE" id="PS51635">
    <property type="entry name" value="PNPLA"/>
    <property type="match status" value="1"/>
</dbReference>
<sequence>MSSPLCILSKNENLSVSFCGSGFLATYQLGAAQSLLDNAAWILQGAPRVYGASAGSLVAAAVVCGSNLGRVRDQLLEFARFTKQHPLGLLSPTVDIFRWLEVTLQRCLPDNAHTLASGRLHISMTRISDGKNVIVSEFHSSDDLIKALLCSCFVPVYSGVIPPQYKGEHYMDGGFTNIQPLEDSSPTLTISPFAGHMDICPSDTSTILCDAIIQQLSFQCSVTNFIRLVDALFPRDWRILKKAFYSGYQDTVYFLQQSNALPLYPQRRKESDASDDSASSDHWMLTQTDRAEEEESQQDCPEQPEQKTANGVCSSLTPSLQERIVHKNSPVEVQEVLLSNIMGQLEIVSNSNVSLPQRTLSYLLLLFTLPIWSATTLWDRYHKWITNAMNVAYWLWHGVKLFMIFILKIVLSSMRKALGDIMLSLISFIPAQVHDEQHRRRELAERHMASSNLNGHVSAAFPSSPSMAQTLPNLYTLLISLETAESKWRRRKIEVQHTLQQHVTDVKRN</sequence>
<accession>A0A9Q9VP40</accession>